<proteinExistence type="predicted"/>
<evidence type="ECO:0000256" key="1">
    <source>
        <dbReference type="SAM" id="MobiDB-lite"/>
    </source>
</evidence>
<feature type="region of interest" description="Disordered" evidence="1">
    <location>
        <begin position="467"/>
        <end position="498"/>
    </location>
</feature>
<reference evidence="2 3" key="1">
    <citation type="submission" date="2021-02" db="EMBL/GenBank/DDBJ databases">
        <title>Paenibacillus tianjinensis sp. nov.</title>
        <authorList>
            <person name="Liu H."/>
        </authorList>
    </citation>
    <scope>NUCLEOTIDE SEQUENCE [LARGE SCALE GENOMIC DNA]</scope>
    <source>
        <strain evidence="2 3">TB2019</strain>
    </source>
</reference>
<evidence type="ECO:0000313" key="2">
    <source>
        <dbReference type="EMBL" id="QSF47868.1"/>
    </source>
</evidence>
<evidence type="ECO:0000313" key="3">
    <source>
        <dbReference type="Proteomes" id="UP000663452"/>
    </source>
</evidence>
<dbReference type="EMBL" id="CP070969">
    <property type="protein sequence ID" value="QSF47868.1"/>
    <property type="molecule type" value="Genomic_DNA"/>
</dbReference>
<gene>
    <name evidence="2" type="ORF">JRJ22_19905</name>
</gene>
<evidence type="ECO:0008006" key="4">
    <source>
        <dbReference type="Google" id="ProtNLM"/>
    </source>
</evidence>
<keyword evidence="3" id="KW-1185">Reference proteome</keyword>
<dbReference type="Proteomes" id="UP000663452">
    <property type="component" value="Chromosome"/>
</dbReference>
<accession>A0ABX7LKJ4</accession>
<organism evidence="2 3">
    <name type="scientific">Paenibacillus tianjinensis</name>
    <dbReference type="NCBI Taxonomy" id="2810347"/>
    <lineage>
        <taxon>Bacteria</taxon>
        <taxon>Bacillati</taxon>
        <taxon>Bacillota</taxon>
        <taxon>Bacilli</taxon>
        <taxon>Bacillales</taxon>
        <taxon>Paenibacillaceae</taxon>
        <taxon>Paenibacillus</taxon>
    </lineage>
</organism>
<protein>
    <recommendedName>
        <fullName evidence="4">Phage portal protein, SPP1 family</fullName>
    </recommendedName>
</protein>
<feature type="compositionally biased region" description="Basic and acidic residues" evidence="1">
    <location>
        <begin position="473"/>
        <end position="498"/>
    </location>
</feature>
<sequence length="498" mass="57117">MQIKGMDDFALHFAKDLLSSYSNPSLFNPIWQNEILKNLNMSPNTFDRDKIEQMIADPKSNEDALKDLGQYLKNVIMQFNRLVDLYAKILTFDSYIVPTNADEEDYKTNKFKKARKDVKSWVDKLNPKSTFPKIMSGVLLEDAKFYYVRESEDSVTLQEMPSKYCKIVRNTEHGHQYAFNMFYFLQAGVDIRDFHPDFIEYLENFLENKKSTDTYFYWQRLDPIKAPVFKFDETHAGLTPPLLGLFLDSAEIANYKKLLKTKTQLDVIKLLVNEIPMHSDSKGAQTKNNFAIDPGTAAQFTAQMQASLPDGYKAMTTPLKVHAVDFNQSQSRDNIVGYGQDNFYGSAGTSPVLFGEKNVNGTGLEASKIVDESYVIHMYRQFERFINAYLKTKSSRYRFKIHFPDITIFNRERKLDQYLKAAQSGYSKTLISVALGIDPDDMISLLMYENSIDMINKYLLPLQSSHVQTGEGGRPEMDAKDLGDAGVKTRDLQSNENR</sequence>
<name>A0ABX7LKJ4_9BACL</name>